<dbReference type="InterPro" id="IPR043010">
    <property type="entry name" value="Phenol_hydroxylase_sf"/>
</dbReference>
<keyword evidence="1" id="KW-0560">Oxidoreductase</keyword>
<dbReference type="OrthoDB" id="5343663at2"/>
<name>A0A1N7SGF4_9BURK</name>
<organism evidence="1 2">
    <name type="scientific">Paraburkholderia piptadeniae</name>
    <dbReference type="NCBI Taxonomy" id="1701573"/>
    <lineage>
        <taxon>Bacteria</taxon>
        <taxon>Pseudomonadati</taxon>
        <taxon>Pseudomonadota</taxon>
        <taxon>Betaproteobacteria</taxon>
        <taxon>Burkholderiales</taxon>
        <taxon>Burkholderiaceae</taxon>
        <taxon>Paraburkholderia</taxon>
    </lineage>
</organism>
<evidence type="ECO:0000313" key="1">
    <source>
        <dbReference type="EMBL" id="SIT46488.1"/>
    </source>
</evidence>
<dbReference type="EC" id="1.14.13.7" evidence="1"/>
<protein>
    <submittedName>
        <fullName evidence="1">Phenol hydroxylase P4 protein</fullName>
        <ecNumber evidence="1">1.14.13.7</ecNumber>
    </submittedName>
</protein>
<dbReference type="GO" id="GO:0018662">
    <property type="term" value="F:phenol 2-monooxygenase activity"/>
    <property type="evidence" value="ECO:0007669"/>
    <property type="project" value="UniProtKB-EC"/>
</dbReference>
<proteinExistence type="predicted"/>
<dbReference type="Gene3D" id="3.10.20.560">
    <property type="entry name" value="Phenol hydroxylase"/>
    <property type="match status" value="1"/>
</dbReference>
<sequence length="119" mass="13089">MATIALKPYAFEPADAEARFNGNRLLYIGWEDHLMFASPFCIPVSPDITFGALVSDVLPGLYGVHPDFAKIDWDDAQWLRSGKPWQPDSALSLADNGLVHKDVIRLRTPGLTGINGSYS</sequence>
<dbReference type="InterPro" id="IPR006756">
    <property type="entry name" value="Phenol_hydroxylase"/>
</dbReference>
<keyword evidence="2" id="KW-1185">Reference proteome</keyword>
<dbReference type="EMBL" id="CYGY02000051">
    <property type="protein sequence ID" value="SIT46488.1"/>
    <property type="molecule type" value="Genomic_DNA"/>
</dbReference>
<accession>A0A1N7SGF4</accession>
<reference evidence="1" key="1">
    <citation type="submission" date="2016-12" db="EMBL/GenBank/DDBJ databases">
        <authorList>
            <person name="Moulin L."/>
        </authorList>
    </citation>
    <scope>NUCLEOTIDE SEQUENCE [LARGE SCALE GENOMIC DNA]</scope>
    <source>
        <strain evidence="1">STM 7183</strain>
    </source>
</reference>
<evidence type="ECO:0000313" key="2">
    <source>
        <dbReference type="Proteomes" id="UP000195569"/>
    </source>
</evidence>
<dbReference type="Pfam" id="PF04663">
    <property type="entry name" value="Phenol_monoox"/>
    <property type="match status" value="1"/>
</dbReference>
<dbReference type="AlphaFoldDB" id="A0A1N7SGF4"/>
<dbReference type="Proteomes" id="UP000195569">
    <property type="component" value="Unassembled WGS sequence"/>
</dbReference>
<comment type="caution">
    <text evidence="1">The sequence shown here is derived from an EMBL/GenBank/DDBJ whole genome shotgun (WGS) entry which is preliminary data.</text>
</comment>
<dbReference type="RefSeq" id="WP_087737116.1">
    <property type="nucleotide sequence ID" value="NZ_CYGY02000051.1"/>
</dbReference>
<gene>
    <name evidence="1" type="primary">dmpO</name>
    <name evidence="1" type="ORF">BN2476_510019</name>
</gene>